<protein>
    <recommendedName>
        <fullName evidence="2">GIY-YIG nuclease family protein</fullName>
    </recommendedName>
</protein>
<organism evidence="1">
    <name type="scientific">viral metagenome</name>
    <dbReference type="NCBI Taxonomy" id="1070528"/>
    <lineage>
        <taxon>unclassified sequences</taxon>
        <taxon>metagenomes</taxon>
        <taxon>organismal metagenomes</taxon>
    </lineage>
</organism>
<dbReference type="EMBL" id="MN740283">
    <property type="protein sequence ID" value="QHT97637.1"/>
    <property type="molecule type" value="Genomic_DNA"/>
</dbReference>
<evidence type="ECO:0000313" key="1">
    <source>
        <dbReference type="EMBL" id="QHT97637.1"/>
    </source>
</evidence>
<proteinExistence type="predicted"/>
<sequence>MSRSISNTIYILSNPRIVGEYKVGIHQGGLRKLQSRYETYIPDVKVHYLIENVKAREIENQFKELHSTSRVPFKRKREGENLSEWFKMPLDLIISRLLIMLVGKDYGLNGANSFVISEMDQTVIEGTTIISPKLKVIDLTNSEETEEEEEEDQT</sequence>
<name>A0A6C0J0Z0_9ZZZZ</name>
<dbReference type="AlphaFoldDB" id="A0A6C0J0Z0"/>
<dbReference type="Pfam" id="PF13455">
    <property type="entry name" value="MUG113"/>
    <property type="match status" value="1"/>
</dbReference>
<accession>A0A6C0J0Z0</accession>
<evidence type="ECO:0008006" key="2">
    <source>
        <dbReference type="Google" id="ProtNLM"/>
    </source>
</evidence>
<reference evidence="1" key="1">
    <citation type="journal article" date="2020" name="Nature">
        <title>Giant virus diversity and host interactions through global metagenomics.</title>
        <authorList>
            <person name="Schulz F."/>
            <person name="Roux S."/>
            <person name="Paez-Espino D."/>
            <person name="Jungbluth S."/>
            <person name="Walsh D.A."/>
            <person name="Denef V.J."/>
            <person name="McMahon K.D."/>
            <person name="Konstantinidis K.T."/>
            <person name="Eloe-Fadrosh E.A."/>
            <person name="Kyrpides N.C."/>
            <person name="Woyke T."/>
        </authorList>
    </citation>
    <scope>NUCLEOTIDE SEQUENCE</scope>
    <source>
        <strain evidence="1">GVMAG-M-3300025572-1</strain>
    </source>
</reference>